<evidence type="ECO:0000313" key="2">
    <source>
        <dbReference type="Proteomes" id="UP001162992"/>
    </source>
</evidence>
<comment type="caution">
    <text evidence="1">The sequence shown here is derived from an EMBL/GenBank/DDBJ whole genome shotgun (WGS) entry which is preliminary data.</text>
</comment>
<protein>
    <submittedName>
        <fullName evidence="1">Uncharacterized protein</fullName>
    </submittedName>
</protein>
<dbReference type="EMBL" id="CM055094">
    <property type="protein sequence ID" value="KAJ7562628.1"/>
    <property type="molecule type" value="Genomic_DNA"/>
</dbReference>
<accession>A0ACC2E8B1</accession>
<name>A0ACC2E8B1_DIPCM</name>
<dbReference type="Proteomes" id="UP001162992">
    <property type="component" value="Chromosome 3"/>
</dbReference>
<evidence type="ECO:0000313" key="1">
    <source>
        <dbReference type="EMBL" id="KAJ7562628.1"/>
    </source>
</evidence>
<organism evidence="1 2">
    <name type="scientific">Diphasiastrum complanatum</name>
    <name type="common">Issler's clubmoss</name>
    <name type="synonym">Lycopodium complanatum</name>
    <dbReference type="NCBI Taxonomy" id="34168"/>
    <lineage>
        <taxon>Eukaryota</taxon>
        <taxon>Viridiplantae</taxon>
        <taxon>Streptophyta</taxon>
        <taxon>Embryophyta</taxon>
        <taxon>Tracheophyta</taxon>
        <taxon>Lycopodiopsida</taxon>
        <taxon>Lycopodiales</taxon>
        <taxon>Lycopodiaceae</taxon>
        <taxon>Lycopodioideae</taxon>
        <taxon>Diphasiastrum</taxon>
    </lineage>
</organism>
<proteinExistence type="predicted"/>
<sequence length="75" mass="8207">MQIQTIIMKVAMHCDGCARKVRTTLSNMAGVEELRVVYSEQKVIVKGAIDPNKVLQKVSKAGKAVQILEITAEPP</sequence>
<gene>
    <name evidence="1" type="ORF">O6H91_03G078000</name>
</gene>
<reference evidence="2" key="1">
    <citation type="journal article" date="2024" name="Proc. Natl. Acad. Sci. U.S.A.">
        <title>Extraordinary preservation of gene collinearity over three hundred million years revealed in homosporous lycophytes.</title>
        <authorList>
            <person name="Li C."/>
            <person name="Wickell D."/>
            <person name="Kuo L.Y."/>
            <person name="Chen X."/>
            <person name="Nie B."/>
            <person name="Liao X."/>
            <person name="Peng D."/>
            <person name="Ji J."/>
            <person name="Jenkins J."/>
            <person name="Williams M."/>
            <person name="Shu S."/>
            <person name="Plott C."/>
            <person name="Barry K."/>
            <person name="Rajasekar S."/>
            <person name="Grimwood J."/>
            <person name="Han X."/>
            <person name="Sun S."/>
            <person name="Hou Z."/>
            <person name="He W."/>
            <person name="Dai G."/>
            <person name="Sun C."/>
            <person name="Schmutz J."/>
            <person name="Leebens-Mack J.H."/>
            <person name="Li F.W."/>
            <person name="Wang L."/>
        </authorList>
    </citation>
    <scope>NUCLEOTIDE SEQUENCE [LARGE SCALE GENOMIC DNA]</scope>
    <source>
        <strain evidence="2">cv. PW_Plant_1</strain>
    </source>
</reference>
<keyword evidence="2" id="KW-1185">Reference proteome</keyword>